<gene>
    <name evidence="1" type="ORF">SDC9_72270</name>
</gene>
<proteinExistence type="predicted"/>
<dbReference type="EMBL" id="VSSQ01004575">
    <property type="protein sequence ID" value="MPM25770.1"/>
    <property type="molecule type" value="Genomic_DNA"/>
</dbReference>
<sequence length="127" mass="14814">MLEQDRVHLCLDKKNIEIIDRVKKENYFSSRSKAINFIIEQFDKITSVDSIDNKDLKKEIKKLKTAINSTNKDTQIIVELLNGIYYKEDYGSIPSVEKIPSDAYKISKERVETKIAKAHYRKCNTID</sequence>
<comment type="caution">
    <text evidence="1">The sequence shown here is derived from an EMBL/GenBank/DDBJ whole genome shotgun (WGS) entry which is preliminary data.</text>
</comment>
<accession>A0A644YBA1</accession>
<name>A0A644YBA1_9ZZZZ</name>
<protein>
    <submittedName>
        <fullName evidence="1">Uncharacterized protein</fullName>
    </submittedName>
</protein>
<dbReference type="AlphaFoldDB" id="A0A644YBA1"/>
<reference evidence="1" key="1">
    <citation type="submission" date="2019-08" db="EMBL/GenBank/DDBJ databases">
        <authorList>
            <person name="Kucharzyk K."/>
            <person name="Murdoch R.W."/>
            <person name="Higgins S."/>
            <person name="Loffler F."/>
        </authorList>
    </citation>
    <scope>NUCLEOTIDE SEQUENCE</scope>
</reference>
<organism evidence="1">
    <name type="scientific">bioreactor metagenome</name>
    <dbReference type="NCBI Taxonomy" id="1076179"/>
    <lineage>
        <taxon>unclassified sequences</taxon>
        <taxon>metagenomes</taxon>
        <taxon>ecological metagenomes</taxon>
    </lineage>
</organism>
<evidence type="ECO:0000313" key="1">
    <source>
        <dbReference type="EMBL" id="MPM25770.1"/>
    </source>
</evidence>